<keyword evidence="7" id="KW-1185">Reference proteome</keyword>
<dbReference type="AlphaFoldDB" id="A0A4R0YTX9"/>
<dbReference type="InterPro" id="IPR011701">
    <property type="entry name" value="MFS"/>
</dbReference>
<comment type="caution">
    <text evidence="6">The sequence shown here is derived from an EMBL/GenBank/DDBJ whole genome shotgun (WGS) entry which is preliminary data.</text>
</comment>
<feature type="transmembrane region" description="Helical" evidence="4">
    <location>
        <begin position="344"/>
        <end position="365"/>
    </location>
</feature>
<dbReference type="InterPro" id="IPR020846">
    <property type="entry name" value="MFS_dom"/>
</dbReference>
<accession>A0A4R0YTX9</accession>
<evidence type="ECO:0000313" key="6">
    <source>
        <dbReference type="EMBL" id="TCI11891.1"/>
    </source>
</evidence>
<dbReference type="CDD" id="cd17324">
    <property type="entry name" value="MFS_NepI_like"/>
    <property type="match status" value="1"/>
</dbReference>
<protein>
    <submittedName>
        <fullName evidence="6">MFS transporter</fullName>
    </submittedName>
</protein>
<evidence type="ECO:0000313" key="7">
    <source>
        <dbReference type="Proteomes" id="UP000291822"/>
    </source>
</evidence>
<sequence length="415" mass="43535">MRAPDSLPFSSVRRGMTLLFAAAAGLSVANVYYAQPLLDQLAADFAISRAAVGGVITATQLGCGLALVFVVPLGDIVQRRRLMTVQLGALVAALGLVAMAWSPIMLLAGMLAVGVLGTAMTQGLIAYAASASAPQERGRVVGATQSGVFLGLLLARVFAGGISDLVGWRGVYVASALLMLLLALPLRNGLPVVSMQRHRQGYLSLLASMFRLLREERVLRVRGLLALFMWAAFNIFWSALVLPLSAAPFHLSHTAIGAFGLVGAVGALAAAGAGRWADQGRAERSSLVALLLLWAAWWPLSLMTWSLWALVIGILLLDMGGQMLHVTNQSMILGARPDAHSRLIGLYMLFYAAGSGLGAIGTTAVYAFAGWRGVCLLGAGVSLLALVFWVATRGVKEDRSHLCKAAVSVGPCTSG</sequence>
<dbReference type="SUPFAM" id="SSF103473">
    <property type="entry name" value="MFS general substrate transporter"/>
    <property type="match status" value="1"/>
</dbReference>
<feature type="transmembrane region" description="Helical" evidence="4">
    <location>
        <begin position="107"/>
        <end position="128"/>
    </location>
</feature>
<name>A0A4R0YTX9_9GAMM</name>
<keyword evidence="1 4" id="KW-0812">Transmembrane</keyword>
<feature type="transmembrane region" description="Helical" evidence="4">
    <location>
        <begin position="371"/>
        <end position="391"/>
    </location>
</feature>
<dbReference type="EMBL" id="SJTG01000001">
    <property type="protein sequence ID" value="TCI11891.1"/>
    <property type="molecule type" value="Genomic_DNA"/>
</dbReference>
<evidence type="ECO:0000256" key="3">
    <source>
        <dbReference type="ARBA" id="ARBA00023136"/>
    </source>
</evidence>
<feature type="transmembrane region" description="Helical" evidence="4">
    <location>
        <begin position="171"/>
        <end position="190"/>
    </location>
</feature>
<feature type="transmembrane region" description="Helical" evidence="4">
    <location>
        <begin position="254"/>
        <end position="273"/>
    </location>
</feature>
<dbReference type="PROSITE" id="PS50850">
    <property type="entry name" value="MFS"/>
    <property type="match status" value="1"/>
</dbReference>
<feature type="transmembrane region" description="Helical" evidence="4">
    <location>
        <begin position="219"/>
        <end position="242"/>
    </location>
</feature>
<dbReference type="RefSeq" id="WP_131151329.1">
    <property type="nucleotide sequence ID" value="NZ_SJTG01000001.1"/>
</dbReference>
<dbReference type="Proteomes" id="UP000291822">
    <property type="component" value="Unassembled WGS sequence"/>
</dbReference>
<evidence type="ECO:0000259" key="5">
    <source>
        <dbReference type="PROSITE" id="PS50850"/>
    </source>
</evidence>
<feature type="transmembrane region" description="Helical" evidence="4">
    <location>
        <begin position="46"/>
        <end position="70"/>
    </location>
</feature>
<feature type="domain" description="Major facilitator superfamily (MFS) profile" evidence="5">
    <location>
        <begin position="16"/>
        <end position="397"/>
    </location>
</feature>
<dbReference type="GO" id="GO:0022857">
    <property type="term" value="F:transmembrane transporter activity"/>
    <property type="evidence" value="ECO:0007669"/>
    <property type="project" value="InterPro"/>
</dbReference>
<evidence type="ECO:0000256" key="1">
    <source>
        <dbReference type="ARBA" id="ARBA00022692"/>
    </source>
</evidence>
<dbReference type="PANTHER" id="PTHR42910">
    <property type="entry name" value="TRANSPORTER SCO4007-RELATED"/>
    <property type="match status" value="1"/>
</dbReference>
<feature type="transmembrane region" description="Helical" evidence="4">
    <location>
        <begin position="140"/>
        <end position="159"/>
    </location>
</feature>
<reference evidence="6 7" key="1">
    <citation type="submission" date="2019-02" db="EMBL/GenBank/DDBJ databases">
        <title>Dyella amyloliquefaciens sp. nov., isolated from forest soil.</title>
        <authorList>
            <person name="Gao Z.-H."/>
            <person name="Qiu L.-H."/>
        </authorList>
    </citation>
    <scope>NUCLEOTIDE SEQUENCE [LARGE SCALE GENOMIC DNA]</scope>
    <source>
        <strain evidence="6 7">KACC 12747</strain>
    </source>
</reference>
<organism evidence="6 7">
    <name type="scientific">Dyella soli</name>
    <dbReference type="NCBI Taxonomy" id="522319"/>
    <lineage>
        <taxon>Bacteria</taxon>
        <taxon>Pseudomonadati</taxon>
        <taxon>Pseudomonadota</taxon>
        <taxon>Gammaproteobacteria</taxon>
        <taxon>Lysobacterales</taxon>
        <taxon>Rhodanobacteraceae</taxon>
        <taxon>Dyella</taxon>
    </lineage>
</organism>
<evidence type="ECO:0000256" key="4">
    <source>
        <dbReference type="SAM" id="Phobius"/>
    </source>
</evidence>
<dbReference type="InterPro" id="IPR036259">
    <property type="entry name" value="MFS_trans_sf"/>
</dbReference>
<feature type="transmembrane region" description="Helical" evidence="4">
    <location>
        <begin position="82"/>
        <end position="101"/>
    </location>
</feature>
<dbReference type="Pfam" id="PF07690">
    <property type="entry name" value="MFS_1"/>
    <property type="match status" value="1"/>
</dbReference>
<keyword evidence="2 4" id="KW-1133">Transmembrane helix</keyword>
<feature type="transmembrane region" description="Helical" evidence="4">
    <location>
        <begin position="12"/>
        <end position="34"/>
    </location>
</feature>
<evidence type="ECO:0000256" key="2">
    <source>
        <dbReference type="ARBA" id="ARBA00022989"/>
    </source>
</evidence>
<dbReference type="PANTHER" id="PTHR42910:SF1">
    <property type="entry name" value="MAJOR FACILITATOR SUPERFAMILY (MFS) PROFILE DOMAIN-CONTAINING PROTEIN"/>
    <property type="match status" value="1"/>
</dbReference>
<gene>
    <name evidence="6" type="ORF">EZM97_00510</name>
</gene>
<dbReference type="Gene3D" id="1.20.1250.20">
    <property type="entry name" value="MFS general substrate transporter like domains"/>
    <property type="match status" value="1"/>
</dbReference>
<proteinExistence type="predicted"/>
<keyword evidence="3 4" id="KW-0472">Membrane</keyword>